<dbReference type="InterPro" id="IPR051448">
    <property type="entry name" value="CdaR-like_regulators"/>
</dbReference>
<evidence type="ECO:0000259" key="1">
    <source>
        <dbReference type="Pfam" id="PF13556"/>
    </source>
</evidence>
<sequence>MKIPLNVLLYQLSPNSIYESQNIDLSKGIDGIKLFDEDDAGDSDKNYIYMGSEEMFRTYSPLLLSQQQLSPCSFLCVTSDESLHLESFPKDLSLILLYKKESFSSIFNLIVNIFLDFRTWHKDFHLELLRNASMQRLLDMSQDYLVHPAIVLDRNYSVLGYVRNPDCDIPLMDTILSDGYITPQTMTSLYQNGLMSPSQNSTNPYINYYCLSSRECYYSMMYRFYSNNHEVGYMLVFRCSVHPKTNYLYLMNAVADNLQLYFQQERYQNRSTSDMYESFLSEIMEHPDLEDKQYQDQISYIPGLSMNGYFLLAKVEYNNQIELPYTFACWNIRNSISQLRPFICQNSMYVLRILSDGKDFSTFLNTEEEQLFLKCFHGQPITCGISGAFFSLKDLQTAAIQCKETLLLGKAGCEHTNKFYNFADYHTHYLLKELKQHVPMKMMSSPCYTILKQYDIEHHTDLCDVFMQYLKNGRNINQTSSATFMHRNTVLNKIKKATQIMHNDFEDSQMLVAFILSYLNDHI</sequence>
<proteinExistence type="predicted"/>
<dbReference type="EMBL" id="JABACJ020000002">
    <property type="protein sequence ID" value="MBU3875014.1"/>
    <property type="molecule type" value="Genomic_DNA"/>
</dbReference>
<gene>
    <name evidence="2" type="ORF">HGO97_004190</name>
</gene>
<name>A0ABS6D0C3_9FIRM</name>
<protein>
    <submittedName>
        <fullName evidence="2">Helix-turn-helix domain-containing protein</fullName>
    </submittedName>
</protein>
<accession>A0ABS6D0C3</accession>
<dbReference type="Proteomes" id="UP000723714">
    <property type="component" value="Unassembled WGS sequence"/>
</dbReference>
<dbReference type="RefSeq" id="WP_216239754.1">
    <property type="nucleotide sequence ID" value="NZ_JABACJ020000002.1"/>
</dbReference>
<dbReference type="Pfam" id="PF13556">
    <property type="entry name" value="HTH_30"/>
    <property type="match status" value="1"/>
</dbReference>
<evidence type="ECO:0000313" key="3">
    <source>
        <dbReference type="Proteomes" id="UP000723714"/>
    </source>
</evidence>
<feature type="domain" description="PucR C-terminal helix-turn-helix" evidence="1">
    <location>
        <begin position="468"/>
        <end position="514"/>
    </location>
</feature>
<keyword evidence="3" id="KW-1185">Reference proteome</keyword>
<comment type="caution">
    <text evidence="2">The sequence shown here is derived from an EMBL/GenBank/DDBJ whole genome shotgun (WGS) entry which is preliminary data.</text>
</comment>
<dbReference type="InterPro" id="IPR025736">
    <property type="entry name" value="PucR_C-HTH_dom"/>
</dbReference>
<organism evidence="2 3">
    <name type="scientific">Faecalicatena faecalis</name>
    <dbReference type="NCBI Taxonomy" id="2726362"/>
    <lineage>
        <taxon>Bacteria</taxon>
        <taxon>Bacillati</taxon>
        <taxon>Bacillota</taxon>
        <taxon>Clostridia</taxon>
        <taxon>Lachnospirales</taxon>
        <taxon>Lachnospiraceae</taxon>
        <taxon>Faecalicatena</taxon>
    </lineage>
</organism>
<evidence type="ECO:0000313" key="2">
    <source>
        <dbReference type="EMBL" id="MBU3875014.1"/>
    </source>
</evidence>
<dbReference type="PANTHER" id="PTHR33744">
    <property type="entry name" value="CARBOHYDRATE DIACID REGULATOR"/>
    <property type="match status" value="1"/>
</dbReference>
<reference evidence="2 3" key="1">
    <citation type="submission" date="2021-06" db="EMBL/GenBank/DDBJ databases">
        <title>Faecalicatena sp. nov. isolated from porcine feces.</title>
        <authorList>
            <person name="Oh B.S."/>
            <person name="Lee J.H."/>
        </authorList>
    </citation>
    <scope>NUCLEOTIDE SEQUENCE [LARGE SCALE GENOMIC DNA]</scope>
    <source>
        <strain evidence="2 3">AGMB00832</strain>
    </source>
</reference>